<feature type="transmembrane region" description="Helical" evidence="1">
    <location>
        <begin position="12"/>
        <end position="32"/>
    </location>
</feature>
<protein>
    <recommendedName>
        <fullName evidence="4">Integral membrane protein</fullName>
    </recommendedName>
</protein>
<reference evidence="2 3" key="1">
    <citation type="submission" date="2019-11" db="EMBL/GenBank/DDBJ databases">
        <title>Novel species isolated from a subtropical stream in China.</title>
        <authorList>
            <person name="Lu H."/>
        </authorList>
    </citation>
    <scope>NUCLEOTIDE SEQUENCE [LARGE SCALE GENOMIC DNA]</scope>
    <source>
        <strain evidence="2 3">FT80W</strain>
    </source>
</reference>
<dbReference type="RefSeq" id="WP_154375854.1">
    <property type="nucleotide sequence ID" value="NZ_WKJK01000004.1"/>
</dbReference>
<keyword evidence="1" id="KW-0472">Membrane</keyword>
<gene>
    <name evidence="2" type="ORF">GJ699_10630</name>
</gene>
<keyword evidence="3" id="KW-1185">Reference proteome</keyword>
<dbReference type="Proteomes" id="UP000433309">
    <property type="component" value="Unassembled WGS sequence"/>
</dbReference>
<feature type="transmembrane region" description="Helical" evidence="1">
    <location>
        <begin position="68"/>
        <end position="88"/>
    </location>
</feature>
<feature type="transmembrane region" description="Helical" evidence="1">
    <location>
        <begin position="100"/>
        <end position="123"/>
    </location>
</feature>
<evidence type="ECO:0008006" key="4">
    <source>
        <dbReference type="Google" id="ProtNLM"/>
    </source>
</evidence>
<sequence>MQAVEKWWAQVLLLNSGLALAVSLGLLGAPLAEGDAGLVFGAAMLGFLAAVLALALRRHPAGLWGGLAYYAVQVIAYTPIGGGAGWSVSAGLSIGLVLHFSQAIVVVNLLALVFLVGTIALLIRRRRHT</sequence>
<proteinExistence type="predicted"/>
<accession>A0A6I2KY70</accession>
<keyword evidence="1" id="KW-0812">Transmembrane</keyword>
<keyword evidence="1" id="KW-1133">Transmembrane helix</keyword>
<comment type="caution">
    <text evidence="2">The sequence shown here is derived from an EMBL/GenBank/DDBJ whole genome shotgun (WGS) entry which is preliminary data.</text>
</comment>
<evidence type="ECO:0000313" key="2">
    <source>
        <dbReference type="EMBL" id="MRW90440.1"/>
    </source>
</evidence>
<dbReference type="AlphaFoldDB" id="A0A6I2KY70"/>
<evidence type="ECO:0000256" key="1">
    <source>
        <dbReference type="SAM" id="Phobius"/>
    </source>
</evidence>
<feature type="transmembrane region" description="Helical" evidence="1">
    <location>
        <begin position="38"/>
        <end position="56"/>
    </location>
</feature>
<dbReference type="EMBL" id="WKJK01000004">
    <property type="protein sequence ID" value="MRW90440.1"/>
    <property type="molecule type" value="Genomic_DNA"/>
</dbReference>
<evidence type="ECO:0000313" key="3">
    <source>
        <dbReference type="Proteomes" id="UP000433309"/>
    </source>
</evidence>
<organism evidence="2 3">
    <name type="scientific">Duganella guangzhouensis</name>
    <dbReference type="NCBI Taxonomy" id="2666084"/>
    <lineage>
        <taxon>Bacteria</taxon>
        <taxon>Pseudomonadati</taxon>
        <taxon>Pseudomonadota</taxon>
        <taxon>Betaproteobacteria</taxon>
        <taxon>Burkholderiales</taxon>
        <taxon>Oxalobacteraceae</taxon>
        <taxon>Telluria group</taxon>
        <taxon>Duganella</taxon>
    </lineage>
</organism>
<name>A0A6I2KY70_9BURK</name>